<evidence type="ECO:0000256" key="5">
    <source>
        <dbReference type="ARBA" id="ARBA00023242"/>
    </source>
</evidence>
<organism evidence="10 12">
    <name type="scientific">Synchytrium endobioticum</name>
    <dbReference type="NCBI Taxonomy" id="286115"/>
    <lineage>
        <taxon>Eukaryota</taxon>
        <taxon>Fungi</taxon>
        <taxon>Fungi incertae sedis</taxon>
        <taxon>Chytridiomycota</taxon>
        <taxon>Chytridiomycota incertae sedis</taxon>
        <taxon>Chytridiomycetes</taxon>
        <taxon>Synchytriales</taxon>
        <taxon>Synchytriaceae</taxon>
        <taxon>Synchytrium</taxon>
    </lineage>
</organism>
<evidence type="ECO:0000256" key="6">
    <source>
        <dbReference type="SAM" id="MobiDB-lite"/>
    </source>
</evidence>
<evidence type="ECO:0000256" key="1">
    <source>
        <dbReference type="ARBA" id="ARBA00004123"/>
    </source>
</evidence>
<dbReference type="CDD" id="cd13314">
    <property type="entry name" value="PH_Rpn13"/>
    <property type="match status" value="1"/>
</dbReference>
<comment type="caution">
    <text evidence="10">The sequence shown here is derived from an EMBL/GenBank/DDBJ whole genome shotgun (WGS) entry which is preliminary data.</text>
</comment>
<dbReference type="GO" id="GO:0005737">
    <property type="term" value="C:cytoplasm"/>
    <property type="evidence" value="ECO:0007669"/>
    <property type="project" value="UniProtKB-SubCell"/>
</dbReference>
<accession>A0A507DDN9</accession>
<dbReference type="Pfam" id="PF04683">
    <property type="entry name" value="Rpn13_ADRM1_Pru"/>
    <property type="match status" value="1"/>
</dbReference>
<dbReference type="InterPro" id="IPR044868">
    <property type="entry name" value="Rpn13/ADRM1_Pru"/>
</dbReference>
<evidence type="ECO:0000313" key="12">
    <source>
        <dbReference type="Proteomes" id="UP000320475"/>
    </source>
</evidence>
<evidence type="ECO:0000313" key="10">
    <source>
        <dbReference type="EMBL" id="TPX49802.1"/>
    </source>
</evidence>
<evidence type="ECO:0000256" key="4">
    <source>
        <dbReference type="ARBA" id="ARBA00022942"/>
    </source>
</evidence>
<dbReference type="PANTHER" id="PTHR12225">
    <property type="entry name" value="ADHESION REGULATING MOLECULE 1 110 KDA CELL MEMBRANE GLYCOPROTEIN"/>
    <property type="match status" value="1"/>
</dbReference>
<feature type="domain" description="Pru" evidence="8">
    <location>
        <begin position="10"/>
        <end position="122"/>
    </location>
</feature>
<keyword evidence="3" id="KW-0963">Cytoplasm</keyword>
<dbReference type="EMBL" id="QEAN01000231">
    <property type="protein sequence ID" value="TPX42463.1"/>
    <property type="molecule type" value="Genomic_DNA"/>
</dbReference>
<dbReference type="InterPro" id="IPR044867">
    <property type="entry name" value="DEUBAD_dom"/>
</dbReference>
<dbReference type="InterPro" id="IPR038108">
    <property type="entry name" value="RPN13_DEUBAD_sf"/>
</dbReference>
<feature type="compositionally biased region" description="Low complexity" evidence="6">
    <location>
        <begin position="163"/>
        <end position="172"/>
    </location>
</feature>
<dbReference type="InterPro" id="IPR032368">
    <property type="entry name" value="RPN13_DEUBAD"/>
</dbReference>
<keyword evidence="5" id="KW-0539">Nucleus</keyword>
<dbReference type="Pfam" id="PF16550">
    <property type="entry name" value="RPN13_C"/>
    <property type="match status" value="1"/>
</dbReference>
<dbReference type="Proteomes" id="UP000320475">
    <property type="component" value="Unassembled WGS sequence"/>
</dbReference>
<gene>
    <name evidence="10" type="ORF">SeLEV6574_g01275</name>
    <name evidence="9" type="ORF">SeMB42_g05112</name>
</gene>
<dbReference type="PROSITE" id="PS51917">
    <property type="entry name" value="PRU"/>
    <property type="match status" value="1"/>
</dbReference>
<protein>
    <submittedName>
        <fullName evidence="10">Uncharacterized protein</fullName>
    </submittedName>
</protein>
<evidence type="ECO:0000259" key="8">
    <source>
        <dbReference type="PROSITE" id="PS51917"/>
    </source>
</evidence>
<dbReference type="GO" id="GO:0061133">
    <property type="term" value="F:endopeptidase activator activity"/>
    <property type="evidence" value="ECO:0007669"/>
    <property type="project" value="TreeGrafter"/>
</dbReference>
<dbReference type="VEuPathDB" id="FungiDB:SeMB42_g05112"/>
<evidence type="ECO:0000313" key="11">
    <source>
        <dbReference type="Proteomes" id="UP000317494"/>
    </source>
</evidence>
<evidence type="ECO:0000256" key="3">
    <source>
        <dbReference type="ARBA" id="ARBA00022490"/>
    </source>
</evidence>
<proteinExistence type="predicted"/>
<dbReference type="FunFam" id="2.30.29.70:FF:000001">
    <property type="entry name" value="Proteasomal ubiquitin receptor ADRM1"/>
    <property type="match status" value="1"/>
</dbReference>
<dbReference type="PROSITE" id="PS51916">
    <property type="entry name" value="DEUBAD"/>
    <property type="match status" value="1"/>
</dbReference>
<feature type="domain" description="DEUBAD" evidence="7">
    <location>
        <begin position="196"/>
        <end position="302"/>
    </location>
</feature>
<dbReference type="Gene3D" id="1.10.2020.20">
    <property type="match status" value="1"/>
</dbReference>
<dbReference type="GO" id="GO:0008541">
    <property type="term" value="C:proteasome regulatory particle, lid subcomplex"/>
    <property type="evidence" value="ECO:0007669"/>
    <property type="project" value="TreeGrafter"/>
</dbReference>
<dbReference type="InterPro" id="IPR038633">
    <property type="entry name" value="Rpn13/ADRM1_Pru_sf"/>
</dbReference>
<keyword evidence="4" id="KW-0647">Proteasome</keyword>
<dbReference type="AlphaFoldDB" id="A0A507DDN9"/>
<name>A0A507DDN9_9FUNG</name>
<dbReference type="STRING" id="286115.A0A507DDN9"/>
<dbReference type="OrthoDB" id="340431at2759"/>
<reference evidence="11 12" key="1">
    <citation type="journal article" date="2019" name="Sci. Rep.">
        <title>Comparative genomics of chytrid fungi reveal insights into the obligate biotrophic and pathogenic lifestyle of Synchytrium endobioticum.</title>
        <authorList>
            <person name="van de Vossenberg B.T.L.H."/>
            <person name="Warris S."/>
            <person name="Nguyen H.D.T."/>
            <person name="van Gent-Pelzer M.P.E."/>
            <person name="Joly D.L."/>
            <person name="van de Geest H.C."/>
            <person name="Bonants P.J.M."/>
            <person name="Smith D.S."/>
            <person name="Levesque C.A."/>
            <person name="van der Lee T.A.J."/>
        </authorList>
    </citation>
    <scope>NUCLEOTIDE SEQUENCE [LARGE SCALE GENOMIC DNA]</scope>
    <source>
        <strain evidence="10 12">LEV6574</strain>
        <strain evidence="9 11">MB42</strain>
    </source>
</reference>
<dbReference type="GO" id="GO:0005634">
    <property type="term" value="C:nucleus"/>
    <property type="evidence" value="ECO:0007669"/>
    <property type="project" value="UniProtKB-SubCell"/>
</dbReference>
<dbReference type="Proteomes" id="UP000317494">
    <property type="component" value="Unassembled WGS sequence"/>
</dbReference>
<evidence type="ECO:0000259" key="7">
    <source>
        <dbReference type="PROSITE" id="PS51916"/>
    </source>
</evidence>
<dbReference type="InterPro" id="IPR006773">
    <property type="entry name" value="Rpn13/ADRM1"/>
</dbReference>
<sequence>MSLFGISAQIAKKHLVEIKAGKCTREGNLVTPDPRKGLLYLDQVDDLLHLCWKDRTANTVVEDLIIFPDEAELIQIAHATSGRIYVLKFKSSSQRIFFWLQEPKDDKDAETIARFNHLLNNPPAPASSAGAMGGAMNPTDLAQLLGQMSGRDGVSSRAAAHDPPSTTAVAPAAAPPGPATRGKLEELRNILANIQVPQSDADIELGDVITPELVSPLLNDASVTGALFPHLPIGAPKTTDEIHSVLRSPEFKSALRTLSYAVRSGQITPSQLGVEGGGDSPLQSVAHLLRVIQERFGNSSMSMDTD</sequence>
<evidence type="ECO:0000256" key="2">
    <source>
        <dbReference type="ARBA" id="ARBA00004496"/>
    </source>
</evidence>
<evidence type="ECO:0000313" key="9">
    <source>
        <dbReference type="EMBL" id="TPX42463.1"/>
    </source>
</evidence>
<dbReference type="Gene3D" id="2.30.29.70">
    <property type="entry name" value="Proteasomal ubiquitin receptor Rpn13/ADRM1"/>
    <property type="match status" value="1"/>
</dbReference>
<dbReference type="GO" id="GO:0070628">
    <property type="term" value="F:proteasome binding"/>
    <property type="evidence" value="ECO:0007669"/>
    <property type="project" value="TreeGrafter"/>
</dbReference>
<dbReference type="PANTHER" id="PTHR12225:SF0">
    <property type="entry name" value="PROTEASOMAL UBIQUITIN RECEPTOR ADRM1"/>
    <property type="match status" value="1"/>
</dbReference>
<dbReference type="EMBL" id="QEAM01000027">
    <property type="protein sequence ID" value="TPX49802.1"/>
    <property type="molecule type" value="Genomic_DNA"/>
</dbReference>
<keyword evidence="11" id="KW-1185">Reference proteome</keyword>
<comment type="subcellular location">
    <subcellularLocation>
        <location evidence="2">Cytoplasm</location>
    </subcellularLocation>
    <subcellularLocation>
        <location evidence="1">Nucleus</location>
    </subcellularLocation>
</comment>
<feature type="region of interest" description="Disordered" evidence="6">
    <location>
        <begin position="152"/>
        <end position="177"/>
    </location>
</feature>